<evidence type="ECO:0000313" key="3">
    <source>
        <dbReference type="EMBL" id="BCN30044.1"/>
    </source>
</evidence>
<dbReference type="KEGG" id="ahb:bsdtb5_13390"/>
<feature type="transmembrane region" description="Helical" evidence="1">
    <location>
        <begin position="7"/>
        <end position="25"/>
    </location>
</feature>
<dbReference type="Proteomes" id="UP000595897">
    <property type="component" value="Chromosome"/>
</dbReference>
<sequence>MSIKMKYLSFIPAIVIMCIIFIYSSKTAVESEHASNEVTYSIINVYNQWFHKEYTHNEKEKIVEKLDFIVRKMAHATEYLILALSVAFPLTINGWKGKRLFIATLLICIFYASTDEFHQLFVSGRSGQIRDVCIDGTGAFIGTSIFVFIRTRFLCRKKSEPELS</sequence>
<feature type="transmembrane region" description="Helical" evidence="1">
    <location>
        <begin position="99"/>
        <end position="114"/>
    </location>
</feature>
<keyword evidence="1" id="KW-0812">Transmembrane</keyword>
<name>A0A7R7EJU0_9FIRM</name>
<keyword evidence="1" id="KW-1133">Transmembrane helix</keyword>
<accession>A0A7R7EJU0</accession>
<dbReference type="InterPro" id="IPR006976">
    <property type="entry name" value="VanZ-like"/>
</dbReference>
<feature type="domain" description="VanZ-like" evidence="2">
    <location>
        <begin position="11"/>
        <end position="149"/>
    </location>
</feature>
<evidence type="ECO:0000256" key="1">
    <source>
        <dbReference type="SAM" id="Phobius"/>
    </source>
</evidence>
<dbReference type="Pfam" id="PF04892">
    <property type="entry name" value="VanZ"/>
    <property type="match status" value="1"/>
</dbReference>
<keyword evidence="1" id="KW-0472">Membrane</keyword>
<reference evidence="3 4" key="1">
    <citation type="submission" date="2020-11" db="EMBL/GenBank/DDBJ databases">
        <title>Draft genome sequencing of a Lachnospiraceae strain isolated from anoxic soil subjected to BSD treatment.</title>
        <authorList>
            <person name="Uek A."/>
            <person name="Tonouchi A."/>
        </authorList>
    </citation>
    <scope>NUCLEOTIDE SEQUENCE [LARGE SCALE GENOMIC DNA]</scope>
    <source>
        <strain evidence="3 4">TB5</strain>
    </source>
</reference>
<dbReference type="AlphaFoldDB" id="A0A7R7EJU0"/>
<protein>
    <recommendedName>
        <fullName evidence="2">VanZ-like domain-containing protein</fullName>
    </recommendedName>
</protein>
<proteinExistence type="predicted"/>
<feature type="transmembrane region" description="Helical" evidence="1">
    <location>
        <begin position="129"/>
        <end position="149"/>
    </location>
</feature>
<dbReference type="RefSeq" id="WP_271715294.1">
    <property type="nucleotide sequence ID" value="NZ_AP024169.1"/>
</dbReference>
<dbReference type="InterPro" id="IPR016747">
    <property type="entry name" value="Phosphotransbutyrylase"/>
</dbReference>
<feature type="transmembrane region" description="Helical" evidence="1">
    <location>
        <begin position="73"/>
        <end position="92"/>
    </location>
</feature>
<organism evidence="3 4">
    <name type="scientific">Anaeromicropila herbilytica</name>
    <dbReference type="NCBI Taxonomy" id="2785025"/>
    <lineage>
        <taxon>Bacteria</taxon>
        <taxon>Bacillati</taxon>
        <taxon>Bacillota</taxon>
        <taxon>Clostridia</taxon>
        <taxon>Lachnospirales</taxon>
        <taxon>Lachnospiraceae</taxon>
        <taxon>Anaeromicropila</taxon>
    </lineage>
</organism>
<dbReference type="NCBIfam" id="NF037970">
    <property type="entry name" value="vanZ_1"/>
    <property type="match status" value="1"/>
</dbReference>
<evidence type="ECO:0000313" key="4">
    <source>
        <dbReference type="Proteomes" id="UP000595897"/>
    </source>
</evidence>
<gene>
    <name evidence="3" type="ORF">bsdtb5_13390</name>
</gene>
<dbReference type="PIRSF" id="PIRSF019083">
    <property type="entry name" value="UCP019083_VanZ"/>
    <property type="match status" value="1"/>
</dbReference>
<evidence type="ECO:0000259" key="2">
    <source>
        <dbReference type="Pfam" id="PF04892"/>
    </source>
</evidence>
<keyword evidence="4" id="KW-1185">Reference proteome</keyword>
<dbReference type="EMBL" id="AP024169">
    <property type="protein sequence ID" value="BCN30044.1"/>
    <property type="molecule type" value="Genomic_DNA"/>
</dbReference>